<reference evidence="1 2" key="1">
    <citation type="journal article" date="2015" name="Nature">
        <title>rRNA introns, odd ribosomes, and small enigmatic genomes across a large radiation of phyla.</title>
        <authorList>
            <person name="Brown C.T."/>
            <person name="Hug L.A."/>
            <person name="Thomas B.C."/>
            <person name="Sharon I."/>
            <person name="Castelle C.J."/>
            <person name="Singh A."/>
            <person name="Wilkins M.J."/>
            <person name="Williams K.H."/>
            <person name="Banfield J.F."/>
        </authorList>
    </citation>
    <scope>NUCLEOTIDE SEQUENCE [LARGE SCALE GENOMIC DNA]</scope>
</reference>
<dbReference type="Proteomes" id="UP000034176">
    <property type="component" value="Unassembled WGS sequence"/>
</dbReference>
<dbReference type="Pfam" id="PF05014">
    <property type="entry name" value="Nuc_deoxyrib_tr"/>
    <property type="match status" value="1"/>
</dbReference>
<name>A0A0G0D7D4_9BACT</name>
<gene>
    <name evidence="1" type="ORF">UR52_C0013G0008</name>
</gene>
<dbReference type="InterPro" id="IPR007710">
    <property type="entry name" value="Nucleoside_deoxyribTrfase"/>
</dbReference>
<accession>A0A0G0D7D4</accession>
<dbReference type="SUPFAM" id="SSF52309">
    <property type="entry name" value="N-(deoxy)ribosyltransferase-like"/>
    <property type="match status" value="2"/>
</dbReference>
<protein>
    <recommendedName>
        <fullName evidence="3">Nucleoside 2-deoxyribosyltransferase</fullName>
    </recommendedName>
</protein>
<sequence>MARERLETLAEKDNLVYIYTRLFDFSEKLKAEAVEATVLGAINGAFEQRGLQVPSKTLTFVPFRDTRQDQIVAENKTKIIYEEDLKRLNRCALIVGFLDGLSKDEGVCLEIGYAYGKGVPIIAVFTDFIQSEYKGIPDSTHITDPVILAMLSGHVQNTEVAGGSSPFKDRLQASFQDTLNQLNSLVQETLLEPDQERVVIPEGEKIDVYIDIGGGQYEWERMMQTNLEKELTDLGYSVEVSKRNSDLNLMQDESIPMQERILRLGSRDIDSARNAKIVITCADMDEMSSGTAAIQGLARSLSKAVILLDTRTTDLVGDGGHRMSRNLMIDYSANVVARSYKEIPSFVKAFMDKRNKS</sequence>
<dbReference type="AlphaFoldDB" id="A0A0G0D7D4"/>
<evidence type="ECO:0008006" key="3">
    <source>
        <dbReference type="Google" id="ProtNLM"/>
    </source>
</evidence>
<organism evidence="1 2">
    <name type="scientific">Candidatus Gottesmanbacteria bacterium GW2011_GWA1_34_13</name>
    <dbReference type="NCBI Taxonomy" id="1618434"/>
    <lineage>
        <taxon>Bacteria</taxon>
        <taxon>Candidatus Gottesmaniibacteriota</taxon>
    </lineage>
</organism>
<evidence type="ECO:0000313" key="1">
    <source>
        <dbReference type="EMBL" id="KKP59125.1"/>
    </source>
</evidence>
<dbReference type="EMBL" id="LBPN01000013">
    <property type="protein sequence ID" value="KKP59125.1"/>
    <property type="molecule type" value="Genomic_DNA"/>
</dbReference>
<comment type="caution">
    <text evidence="1">The sequence shown here is derived from an EMBL/GenBank/DDBJ whole genome shotgun (WGS) entry which is preliminary data.</text>
</comment>
<proteinExistence type="predicted"/>
<dbReference type="Gene3D" id="3.40.50.450">
    <property type="match status" value="2"/>
</dbReference>
<evidence type="ECO:0000313" key="2">
    <source>
        <dbReference type="Proteomes" id="UP000034176"/>
    </source>
</evidence>
<dbReference type="STRING" id="1618434.UR52_C0013G0008"/>